<feature type="domain" description="PiggyBac transposable element-derived protein 4 C-terminal zinc-finger" evidence="2">
    <location>
        <begin position="52"/>
        <end position="102"/>
    </location>
</feature>
<sequence length="321" mass="34083">MVLVQSMIDLEDPWVASSVSGSPFPASPSWRSSSHVGALPTRLAIHKLIPISGPINRKLCVYCQLNKTKTKSGWLVYSRCKCEACDVALCKRERGCFKLYHDLIFGGVNEANESQTGVGSNVNLKQFIVKPHSGVSVSHANVSSSSFSSNTAPYSKYTLSHHIASLSHSNISSTNQNVSSTRPNNSNVLVCPASPKPVYHNTPSSSVDNTMPSGQSRQDLEEPLALTMSAHVTASSGHMTSSSSHVTASPVIVTANSGYVTADSGQDTDISSQMMASTDHVTGSSGHVTASSDHVTGNASYAYGSVVFPSRSFMHDKTEEG</sequence>
<proteinExistence type="predicted"/>
<dbReference type="OrthoDB" id="6107565at2759"/>
<keyword evidence="4" id="KW-1185">Reference proteome</keyword>
<evidence type="ECO:0000313" key="4">
    <source>
        <dbReference type="Proteomes" id="UP000242188"/>
    </source>
</evidence>
<reference evidence="3 4" key="1">
    <citation type="journal article" date="2017" name="Nat. Ecol. Evol.">
        <title>Scallop genome provides insights into evolution of bilaterian karyotype and development.</title>
        <authorList>
            <person name="Wang S."/>
            <person name="Zhang J."/>
            <person name="Jiao W."/>
            <person name="Li J."/>
            <person name="Xun X."/>
            <person name="Sun Y."/>
            <person name="Guo X."/>
            <person name="Huan P."/>
            <person name="Dong B."/>
            <person name="Zhang L."/>
            <person name="Hu X."/>
            <person name="Sun X."/>
            <person name="Wang J."/>
            <person name="Zhao C."/>
            <person name="Wang Y."/>
            <person name="Wang D."/>
            <person name="Huang X."/>
            <person name="Wang R."/>
            <person name="Lv J."/>
            <person name="Li Y."/>
            <person name="Zhang Z."/>
            <person name="Liu B."/>
            <person name="Lu W."/>
            <person name="Hui Y."/>
            <person name="Liang J."/>
            <person name="Zhou Z."/>
            <person name="Hou R."/>
            <person name="Li X."/>
            <person name="Liu Y."/>
            <person name="Li H."/>
            <person name="Ning X."/>
            <person name="Lin Y."/>
            <person name="Zhao L."/>
            <person name="Xing Q."/>
            <person name="Dou J."/>
            <person name="Li Y."/>
            <person name="Mao J."/>
            <person name="Guo H."/>
            <person name="Dou H."/>
            <person name="Li T."/>
            <person name="Mu C."/>
            <person name="Jiang W."/>
            <person name="Fu Q."/>
            <person name="Fu X."/>
            <person name="Miao Y."/>
            <person name="Liu J."/>
            <person name="Yu Q."/>
            <person name="Li R."/>
            <person name="Liao H."/>
            <person name="Li X."/>
            <person name="Kong Y."/>
            <person name="Jiang Z."/>
            <person name="Chourrout D."/>
            <person name="Li R."/>
            <person name="Bao Z."/>
        </authorList>
    </citation>
    <scope>NUCLEOTIDE SEQUENCE [LARGE SCALE GENOMIC DNA]</scope>
    <source>
        <strain evidence="3 4">PY_sf001</strain>
    </source>
</reference>
<accession>A0A210Q3G5</accession>
<name>A0A210Q3G5_MIZYE</name>
<organism evidence="3 4">
    <name type="scientific">Mizuhopecten yessoensis</name>
    <name type="common">Japanese scallop</name>
    <name type="synonym">Patinopecten yessoensis</name>
    <dbReference type="NCBI Taxonomy" id="6573"/>
    <lineage>
        <taxon>Eukaryota</taxon>
        <taxon>Metazoa</taxon>
        <taxon>Spiralia</taxon>
        <taxon>Lophotrochozoa</taxon>
        <taxon>Mollusca</taxon>
        <taxon>Bivalvia</taxon>
        <taxon>Autobranchia</taxon>
        <taxon>Pteriomorphia</taxon>
        <taxon>Pectinida</taxon>
        <taxon>Pectinoidea</taxon>
        <taxon>Pectinidae</taxon>
        <taxon>Mizuhopecten</taxon>
    </lineage>
</organism>
<feature type="region of interest" description="Disordered" evidence="1">
    <location>
        <begin position="197"/>
        <end position="218"/>
    </location>
</feature>
<gene>
    <name evidence="3" type="ORF">KP79_PYT18759</name>
</gene>
<feature type="compositionally biased region" description="Polar residues" evidence="1">
    <location>
        <begin position="201"/>
        <end position="217"/>
    </location>
</feature>
<protein>
    <recommendedName>
        <fullName evidence="2">PiggyBac transposable element-derived protein 4 C-terminal zinc-finger domain-containing protein</fullName>
    </recommendedName>
</protein>
<dbReference type="InterPro" id="IPR032718">
    <property type="entry name" value="PGBD4_Znf_C"/>
</dbReference>
<evidence type="ECO:0000313" key="3">
    <source>
        <dbReference type="EMBL" id="OWF43291.1"/>
    </source>
</evidence>
<comment type="caution">
    <text evidence="3">The sequence shown here is derived from an EMBL/GenBank/DDBJ whole genome shotgun (WGS) entry which is preliminary data.</text>
</comment>
<dbReference type="Proteomes" id="UP000242188">
    <property type="component" value="Unassembled WGS sequence"/>
</dbReference>
<dbReference type="AlphaFoldDB" id="A0A210Q3G5"/>
<evidence type="ECO:0000259" key="2">
    <source>
        <dbReference type="Pfam" id="PF13842"/>
    </source>
</evidence>
<dbReference type="EMBL" id="NEDP02005138">
    <property type="protein sequence ID" value="OWF43291.1"/>
    <property type="molecule type" value="Genomic_DNA"/>
</dbReference>
<evidence type="ECO:0000256" key="1">
    <source>
        <dbReference type="SAM" id="MobiDB-lite"/>
    </source>
</evidence>
<dbReference type="Pfam" id="PF13842">
    <property type="entry name" value="zf-Tnp_2"/>
    <property type="match status" value="1"/>
</dbReference>